<dbReference type="SUPFAM" id="SSF46626">
    <property type="entry name" value="Cytochrome c"/>
    <property type="match status" value="3"/>
</dbReference>
<evidence type="ECO:0000256" key="2">
    <source>
        <dbReference type="ARBA" id="ARBA00022723"/>
    </source>
</evidence>
<dbReference type="Gene3D" id="1.10.760.10">
    <property type="entry name" value="Cytochrome c-like domain"/>
    <property type="match status" value="2"/>
</dbReference>
<dbReference type="Gene3D" id="3.90.1170.50">
    <property type="entry name" value="Aldehyde oxidase/xanthine dehydrogenase, a/b hammerhead"/>
    <property type="match status" value="1"/>
</dbReference>
<dbReference type="InterPro" id="IPR036909">
    <property type="entry name" value="Cyt_c-like_dom_sf"/>
</dbReference>
<evidence type="ECO:0000256" key="3">
    <source>
        <dbReference type="ARBA" id="ARBA00023004"/>
    </source>
</evidence>
<dbReference type="Pfam" id="PF00034">
    <property type="entry name" value="Cytochrom_C"/>
    <property type="match status" value="1"/>
</dbReference>
<organism evidence="6 7">
    <name type="scientific">Orrella daihaiensis</name>
    <dbReference type="NCBI Taxonomy" id="2782176"/>
    <lineage>
        <taxon>Bacteria</taxon>
        <taxon>Pseudomonadati</taxon>
        <taxon>Pseudomonadota</taxon>
        <taxon>Betaproteobacteria</taxon>
        <taxon>Burkholderiales</taxon>
        <taxon>Alcaligenaceae</taxon>
        <taxon>Orrella</taxon>
    </lineage>
</organism>
<keyword evidence="7" id="KW-1185">Reference proteome</keyword>
<dbReference type="SMART" id="SM01008">
    <property type="entry name" value="Ald_Xan_dh_C"/>
    <property type="match status" value="1"/>
</dbReference>
<evidence type="ECO:0000256" key="4">
    <source>
        <dbReference type="PROSITE-ProRule" id="PRU00433"/>
    </source>
</evidence>
<dbReference type="InterPro" id="IPR037165">
    <property type="entry name" value="AldOxase/xan_DH_Mopterin-bd_sf"/>
</dbReference>
<feature type="domain" description="Cytochrome c" evidence="5">
    <location>
        <begin position="976"/>
        <end position="1084"/>
    </location>
</feature>
<keyword evidence="3 4" id="KW-0408">Iron</keyword>
<dbReference type="PROSITE" id="PS51007">
    <property type="entry name" value="CYTC"/>
    <property type="match status" value="3"/>
</dbReference>
<keyword evidence="2 4" id="KW-0479">Metal-binding</keyword>
<dbReference type="SUPFAM" id="SSF56003">
    <property type="entry name" value="Molybdenum cofactor-binding domain"/>
    <property type="match status" value="2"/>
</dbReference>
<dbReference type="PANTHER" id="PTHR47495:SF1">
    <property type="entry name" value="BLL3820 PROTEIN"/>
    <property type="match status" value="1"/>
</dbReference>
<dbReference type="InterPro" id="IPR000674">
    <property type="entry name" value="Ald_Oxase/Xan_DH_a/b"/>
</dbReference>
<dbReference type="Pfam" id="PF20256">
    <property type="entry name" value="MoCoBD_2"/>
    <property type="match status" value="2"/>
</dbReference>
<keyword evidence="1 4" id="KW-0349">Heme</keyword>
<evidence type="ECO:0000256" key="1">
    <source>
        <dbReference type="ARBA" id="ARBA00022617"/>
    </source>
</evidence>
<dbReference type="RefSeq" id="WP_243478526.1">
    <property type="nucleotide sequence ID" value="NZ_CP063982.1"/>
</dbReference>
<dbReference type="InterPro" id="IPR008274">
    <property type="entry name" value="AldOxase/xan_DH_MoCoBD1"/>
</dbReference>
<evidence type="ECO:0000259" key="5">
    <source>
        <dbReference type="PROSITE" id="PS51007"/>
    </source>
</evidence>
<dbReference type="Pfam" id="PF13442">
    <property type="entry name" value="Cytochrome_CBB3"/>
    <property type="match status" value="1"/>
</dbReference>
<dbReference type="InterPro" id="IPR046867">
    <property type="entry name" value="AldOxase/xan_DH_MoCoBD2"/>
</dbReference>
<dbReference type="Gene3D" id="3.30.365.10">
    <property type="entry name" value="Aldehyde oxidase/xanthine dehydrogenase, molybdopterin binding domain"/>
    <property type="match status" value="4"/>
</dbReference>
<accession>A0ABY4AIL4</accession>
<dbReference type="EMBL" id="CP063982">
    <property type="protein sequence ID" value="UOD50129.1"/>
    <property type="molecule type" value="Genomic_DNA"/>
</dbReference>
<reference evidence="6 7" key="1">
    <citation type="submission" date="2020-11" db="EMBL/GenBank/DDBJ databases">
        <title>Algicoccus daihaiensis sp.nov., isolated from Daihai Lake in Inner Mongolia.</title>
        <authorList>
            <person name="Kai J."/>
        </authorList>
    </citation>
    <scope>NUCLEOTIDE SEQUENCE [LARGE SCALE GENOMIC DNA]</scope>
    <source>
        <strain evidence="7">f23</strain>
    </source>
</reference>
<dbReference type="InterPro" id="IPR009056">
    <property type="entry name" value="Cyt_c-like_dom"/>
</dbReference>
<feature type="domain" description="Cytochrome c" evidence="5">
    <location>
        <begin position="829"/>
        <end position="932"/>
    </location>
</feature>
<sequence>MTSFSRLTTRADFLKAQEVLLVLREPAAPAPAVPGQPMAVASNPLEGDEVLLAVWPDGTVTGLHGHVDLGTGLRTALTQLVAEELDVAVKQVTMVMGDTATAPNQGPTIASASIQIHGMVLRQAAAQARAYLLAQAANTLNLPVDELQVRDGTISHVRDSNIRVTYGELIRGAQVALRLDTAVEVKDSKAHRIIGQSVPRVDIPAKASGELVFVHDMRVPGMLHGRVIRPPYAGADHGDFIGNTLESVEESSISHIPGVVAVVVIRDFVGVVAEREEQAEAAMRALVVRWKPWPGLPDVKDIKGALSNNPAVPREVVNEGDALGSLQASGGGMSRTYLWPYQMHASLGPSCAVAHWRGPEMRTAEDQFTLRVWAGTQNPHVLRADLARLAGLQDIDVDLIRMEASGCYGRNGADDVAADALLLSRAVGAPVRVQLTREQENVWEPKGAAQWMEVNGAVSEQGQINAWDFSTSYPSNGAPPLALLLTRTIEPNAQAYFMGDRTARPPYTVPNLRVTVNDMPPILRASWLRGVSALPNSFAHESFVDELATAAGEDPVEFRLRHLDDPRASELLKETAIRAGWQPRTGPRLVKGENGLLQGQGVAYARYVHSRWPGFGAAWAAWVANVEVNPNTGEVHVRKVVVGHDAGLTVNPAGVEHQIHGNVIQATSRALQEKVTTEPTQNTVANQEWGSYPVLSFRQVPVIEVYQMPRPEEPPLGAGESSSVPGTAAIANAIFDATGVRFRQPPFTPEVVRAAINPLPAATDSPEPRVAKRRLSAPSVGAIYPRRKSIGWRALALAVGAVGIVAGVFGWRSPIAPVTRPSASLYATETIERGRQLAALSNCATCHTTADGQKYAGGVALPTPFGVIYSTNITPDPETGIGNWSLAAFERAMRQGISQDGRHLYPAFPYTAFSRFSDDEITSLYAYFMSQPAVRQDNPKTELSFPFSVRPALAAWNAIYPPALAPEAAPSGVDSEVWLRGEYLVNGPAHCSACHTPRDLAGAEKFGKQFLSGGYIKGWQAHDLTATSNSPVPWTEQAFYDYLRQGVSDHHGAALGPMADVVKQLSTVPDEDLRAMAVYLASFQQPVDTQTINQAVEQQLAITAQPPAALLDGSHRLFEAACAACHHDGSGPTLLGANVPLALNTNLHADQPDNLIRVILEGVRSPPSDAVGFMAGFADQFNDEQLVGLVRYMRARFAPQQPAWPDLENSVKRMREAVKEATQLAK</sequence>
<gene>
    <name evidence="6" type="ORF">DHf2319_11905</name>
</gene>
<dbReference type="Proteomes" id="UP000831607">
    <property type="component" value="Chromosome"/>
</dbReference>
<feature type="domain" description="Cytochrome c" evidence="5">
    <location>
        <begin position="1109"/>
        <end position="1197"/>
    </location>
</feature>
<name>A0ABY4AIL4_9BURK</name>
<dbReference type="InterPro" id="IPR052516">
    <property type="entry name" value="N-heterocyclic_Hydroxylase"/>
</dbReference>
<dbReference type="PANTHER" id="PTHR47495">
    <property type="entry name" value="ALDEHYDE DEHYDROGENASE"/>
    <property type="match status" value="1"/>
</dbReference>
<evidence type="ECO:0000313" key="7">
    <source>
        <dbReference type="Proteomes" id="UP000831607"/>
    </source>
</evidence>
<evidence type="ECO:0000313" key="6">
    <source>
        <dbReference type="EMBL" id="UOD50129.1"/>
    </source>
</evidence>
<proteinExistence type="predicted"/>
<dbReference type="InterPro" id="IPR036856">
    <property type="entry name" value="Ald_Oxase/Xan_DH_a/b_sf"/>
</dbReference>
<protein>
    <submittedName>
        <fullName evidence="6">Molybdopterin-dependent oxidoreductase</fullName>
    </submittedName>
</protein>
<dbReference type="SUPFAM" id="SSF54665">
    <property type="entry name" value="CO dehydrogenase molybdoprotein N-domain-like"/>
    <property type="match status" value="1"/>
</dbReference>
<dbReference type="Pfam" id="PF02738">
    <property type="entry name" value="MoCoBD_1"/>
    <property type="match status" value="1"/>
</dbReference>